<evidence type="ECO:0000313" key="3">
    <source>
        <dbReference type="Proteomes" id="UP001177023"/>
    </source>
</evidence>
<feature type="compositionally biased region" description="Polar residues" evidence="1">
    <location>
        <begin position="50"/>
        <end position="67"/>
    </location>
</feature>
<feature type="non-terminal residue" evidence="2">
    <location>
        <position position="1"/>
    </location>
</feature>
<protein>
    <submittedName>
        <fullName evidence="2">Uncharacterized protein</fullName>
    </submittedName>
</protein>
<organism evidence="2 3">
    <name type="scientific">Mesorhabditis spiculigera</name>
    <dbReference type="NCBI Taxonomy" id="96644"/>
    <lineage>
        <taxon>Eukaryota</taxon>
        <taxon>Metazoa</taxon>
        <taxon>Ecdysozoa</taxon>
        <taxon>Nematoda</taxon>
        <taxon>Chromadorea</taxon>
        <taxon>Rhabditida</taxon>
        <taxon>Rhabditina</taxon>
        <taxon>Rhabditomorpha</taxon>
        <taxon>Rhabditoidea</taxon>
        <taxon>Rhabditidae</taxon>
        <taxon>Mesorhabditinae</taxon>
        <taxon>Mesorhabditis</taxon>
    </lineage>
</organism>
<gene>
    <name evidence="2" type="ORF">MSPICULIGERA_LOCUS17266</name>
</gene>
<accession>A0AA36G4Q7</accession>
<evidence type="ECO:0000313" key="2">
    <source>
        <dbReference type="EMBL" id="CAJ0579032.1"/>
    </source>
</evidence>
<evidence type="ECO:0000256" key="1">
    <source>
        <dbReference type="SAM" id="MobiDB-lite"/>
    </source>
</evidence>
<dbReference type="Proteomes" id="UP001177023">
    <property type="component" value="Unassembled WGS sequence"/>
</dbReference>
<name>A0AA36G4Q7_9BILA</name>
<sequence length="86" mass="9292">MVGLPQKDNSKKVPLTAENFGAYFGKFEMTMAASPAPTTSTLAEPRTPQKKAQNEVQPMASKPTTPDTPYVHCDSPWPSPKGNADK</sequence>
<reference evidence="2" key="1">
    <citation type="submission" date="2023-06" db="EMBL/GenBank/DDBJ databases">
        <authorList>
            <person name="Delattre M."/>
        </authorList>
    </citation>
    <scope>NUCLEOTIDE SEQUENCE</scope>
    <source>
        <strain evidence="2">AF72</strain>
    </source>
</reference>
<keyword evidence="3" id="KW-1185">Reference proteome</keyword>
<feature type="region of interest" description="Disordered" evidence="1">
    <location>
        <begin position="35"/>
        <end position="86"/>
    </location>
</feature>
<proteinExistence type="predicted"/>
<dbReference type="EMBL" id="CATQJA010002655">
    <property type="protein sequence ID" value="CAJ0579032.1"/>
    <property type="molecule type" value="Genomic_DNA"/>
</dbReference>
<comment type="caution">
    <text evidence="2">The sequence shown here is derived from an EMBL/GenBank/DDBJ whole genome shotgun (WGS) entry which is preliminary data.</text>
</comment>
<dbReference type="AlphaFoldDB" id="A0AA36G4Q7"/>